<proteinExistence type="predicted"/>
<organism evidence="1">
    <name type="scientific">Phage sp. ctKtV17</name>
    <dbReference type="NCBI Taxonomy" id="2825792"/>
    <lineage>
        <taxon>Viruses</taxon>
    </lineage>
</organism>
<evidence type="ECO:0000313" key="1">
    <source>
        <dbReference type="EMBL" id="DAF99467.1"/>
    </source>
</evidence>
<dbReference type="EMBL" id="BK016166">
    <property type="protein sequence ID" value="DAF99467.1"/>
    <property type="molecule type" value="Genomic_DNA"/>
</dbReference>
<accession>A0A8S5UYE3</accession>
<reference evidence="1" key="1">
    <citation type="journal article" date="2021" name="Proc. Natl. Acad. Sci. U.S.A.">
        <title>A Catalog of Tens of Thousands of Viruses from Human Metagenomes Reveals Hidden Associations with Chronic Diseases.</title>
        <authorList>
            <person name="Tisza M.J."/>
            <person name="Buck C.B."/>
        </authorList>
    </citation>
    <scope>NUCLEOTIDE SEQUENCE</scope>
    <source>
        <strain evidence="1">CtKtV17</strain>
    </source>
</reference>
<protein>
    <submittedName>
        <fullName evidence="1">Uncharacterized protein</fullName>
    </submittedName>
</protein>
<name>A0A8S5UYE3_9VIRU</name>
<sequence length="453" mass="50261">MATTVTKGTYYTWDTAGFTYDSQQAAHTWDDMAPLIYTRDDAETFGLRDGRTSTAGKVVMDVIRLADTRIWSDMLGLKREHVGVHETYWDYISYILHILESARVTESSYRAVDTPKREGIKIVRASHSEIMESAREQLGILDTSLRAAFAKLARESMEVEDALDAAVTQMSYDDVATSDGLTISLGKMTAEQLGILDEALQAAAFKRTWDESAQLGDDEDNHVTANKFEEVQATDGRSADIYQPEEEAVGIADRQTHRARTLRTFAEMANVGEHMRRDLGGGYSEAVALDDRFLRALNGIIEEITLKKGGMTAADFQQLVNQPTGYERFIPYIVGEYEYQKALVRLAVTPGSLGAEPAVYNVVVHVDIDDTVDRGTTTITDTSAATTVHFSKHYYTRPEVTVTLRGGSTADGIITPNVTEIDKDEDGYYFKVELLKSDGTRAKGTITWQSVGY</sequence>